<feature type="non-terminal residue" evidence="4">
    <location>
        <position position="66"/>
    </location>
</feature>
<feature type="domain" description="AMP-dependent synthetase/ligase" evidence="3">
    <location>
        <begin position="9"/>
        <end position="57"/>
    </location>
</feature>
<dbReference type="SUPFAM" id="SSF56801">
    <property type="entry name" value="Acetyl-CoA synthetase-like"/>
    <property type="match status" value="1"/>
</dbReference>
<gene>
    <name evidence="4" type="ORF">ANCDUO_26650</name>
</gene>
<dbReference type="Gene3D" id="3.40.50.980">
    <property type="match status" value="1"/>
</dbReference>
<dbReference type="InterPro" id="IPR000873">
    <property type="entry name" value="AMP-dep_synth/lig_dom"/>
</dbReference>
<comment type="subcellular location">
    <subcellularLocation>
        <location evidence="1">Peroxisome</location>
    </subcellularLocation>
</comment>
<name>A0A0C2C1A7_9BILA</name>
<proteinExistence type="predicted"/>
<protein>
    <recommendedName>
        <fullName evidence="3">AMP-dependent synthetase/ligase domain-containing protein</fullName>
    </recommendedName>
</protein>
<sequence length="66" mass="6916">MVESPLLDSYDLSSLALIGSGAAPLSQSVVDRLNQRLPDVRVVQGYGMTETSVASHIPTLSCPKGS</sequence>
<evidence type="ECO:0000256" key="1">
    <source>
        <dbReference type="ARBA" id="ARBA00004275"/>
    </source>
</evidence>
<evidence type="ECO:0000259" key="3">
    <source>
        <dbReference type="Pfam" id="PF00501"/>
    </source>
</evidence>
<dbReference type="GO" id="GO:0005777">
    <property type="term" value="C:peroxisome"/>
    <property type="evidence" value="ECO:0007669"/>
    <property type="project" value="UniProtKB-SubCell"/>
</dbReference>
<reference evidence="4 5" key="1">
    <citation type="submission" date="2013-12" db="EMBL/GenBank/DDBJ databases">
        <title>Draft genome of the parsitic nematode Ancylostoma duodenale.</title>
        <authorList>
            <person name="Mitreva M."/>
        </authorList>
    </citation>
    <scope>NUCLEOTIDE SEQUENCE [LARGE SCALE GENOMIC DNA]</scope>
    <source>
        <strain evidence="4 5">Zhejiang</strain>
    </source>
</reference>
<dbReference type="EMBL" id="KN786702">
    <property type="protein sequence ID" value="KIH43347.1"/>
    <property type="molecule type" value="Genomic_DNA"/>
</dbReference>
<evidence type="ECO:0000313" key="5">
    <source>
        <dbReference type="Proteomes" id="UP000054047"/>
    </source>
</evidence>
<dbReference type="Pfam" id="PF00501">
    <property type="entry name" value="AMP-binding"/>
    <property type="match status" value="1"/>
</dbReference>
<evidence type="ECO:0000313" key="4">
    <source>
        <dbReference type="EMBL" id="KIH43347.1"/>
    </source>
</evidence>
<dbReference type="PANTHER" id="PTHR24096:SF257">
    <property type="entry name" value="ACYL-COA SYNTHETASE 7"/>
    <property type="match status" value="1"/>
</dbReference>
<dbReference type="PANTHER" id="PTHR24096">
    <property type="entry name" value="LONG-CHAIN-FATTY-ACID--COA LIGASE"/>
    <property type="match status" value="1"/>
</dbReference>
<dbReference type="GO" id="GO:0016405">
    <property type="term" value="F:CoA-ligase activity"/>
    <property type="evidence" value="ECO:0007669"/>
    <property type="project" value="TreeGrafter"/>
</dbReference>
<dbReference type="Proteomes" id="UP000054047">
    <property type="component" value="Unassembled WGS sequence"/>
</dbReference>
<dbReference type="OrthoDB" id="10253869at2759"/>
<evidence type="ECO:0000256" key="2">
    <source>
        <dbReference type="ARBA" id="ARBA00023140"/>
    </source>
</evidence>
<keyword evidence="5" id="KW-1185">Reference proteome</keyword>
<accession>A0A0C2C1A7</accession>
<organism evidence="4 5">
    <name type="scientific">Ancylostoma duodenale</name>
    <dbReference type="NCBI Taxonomy" id="51022"/>
    <lineage>
        <taxon>Eukaryota</taxon>
        <taxon>Metazoa</taxon>
        <taxon>Ecdysozoa</taxon>
        <taxon>Nematoda</taxon>
        <taxon>Chromadorea</taxon>
        <taxon>Rhabditida</taxon>
        <taxon>Rhabditina</taxon>
        <taxon>Rhabditomorpha</taxon>
        <taxon>Strongyloidea</taxon>
        <taxon>Ancylostomatidae</taxon>
        <taxon>Ancylostomatinae</taxon>
        <taxon>Ancylostoma</taxon>
    </lineage>
</organism>
<keyword evidence="2" id="KW-0576">Peroxisome</keyword>
<dbReference type="AlphaFoldDB" id="A0A0C2C1A7"/>